<feature type="chain" id="PRO_5040851621" description="Glucose/Sorbosone dehydrogenase domain-containing protein" evidence="1">
    <location>
        <begin position="21"/>
        <end position="165"/>
    </location>
</feature>
<sequence length="165" mass="17077">MQVLALLACAATLIALTACSEQVPPVSAPDASVVAGTAPASAAASDTAIAGGRFVSSAGRPDRLPPPEVPPLVREGVTYAQAEDGRKEGLAQVSGVLLASDAISGKLLWALAVYPTEADPKLEADVQWVFFRSMAFDPDGRLRVVNEAGKTFLVDVKGRTVVPVH</sequence>
<comment type="caution">
    <text evidence="2">The sequence shown here is derived from an EMBL/GenBank/DDBJ whole genome shotgun (WGS) entry which is preliminary data.</text>
</comment>
<evidence type="ECO:0000313" key="2">
    <source>
        <dbReference type="EMBL" id="MDG0863410.1"/>
    </source>
</evidence>
<evidence type="ECO:0000313" key="3">
    <source>
        <dbReference type="Proteomes" id="UP001152766"/>
    </source>
</evidence>
<keyword evidence="3" id="KW-1185">Reference proteome</keyword>
<dbReference type="InterPro" id="IPR011047">
    <property type="entry name" value="Quinoprotein_ADH-like_sf"/>
</dbReference>
<gene>
    <name evidence="2" type="ORF">EXJ73_13130</name>
</gene>
<protein>
    <recommendedName>
        <fullName evidence="4">Glucose/Sorbosone dehydrogenase domain-containing protein</fullName>
    </recommendedName>
</protein>
<reference evidence="2" key="1">
    <citation type="submission" date="2019-02" db="EMBL/GenBank/DDBJ databases">
        <title>Draft genome of the type strain Pelomonas aquatica CCUG 52575T.</title>
        <authorList>
            <person name="Gomila M."/>
            <person name="Lalucat J."/>
        </authorList>
    </citation>
    <scope>NUCLEOTIDE SEQUENCE</scope>
    <source>
        <strain evidence="2">CCUG 52575</strain>
    </source>
</reference>
<dbReference type="SUPFAM" id="SSF50998">
    <property type="entry name" value="Quinoprotein alcohol dehydrogenase-like"/>
    <property type="match status" value="1"/>
</dbReference>
<dbReference type="AlphaFoldDB" id="A0A9X4LM28"/>
<proteinExistence type="predicted"/>
<dbReference type="EMBL" id="SGUG01000017">
    <property type="protein sequence ID" value="MDG0863410.1"/>
    <property type="molecule type" value="Genomic_DNA"/>
</dbReference>
<evidence type="ECO:0008006" key="4">
    <source>
        <dbReference type="Google" id="ProtNLM"/>
    </source>
</evidence>
<accession>A0A9X4LM28</accession>
<organism evidence="2 3">
    <name type="scientific">Pelomonas aquatica</name>
    <dbReference type="NCBI Taxonomy" id="431058"/>
    <lineage>
        <taxon>Bacteria</taxon>
        <taxon>Pseudomonadati</taxon>
        <taxon>Pseudomonadota</taxon>
        <taxon>Betaproteobacteria</taxon>
        <taxon>Burkholderiales</taxon>
        <taxon>Sphaerotilaceae</taxon>
        <taxon>Roseateles</taxon>
    </lineage>
</organism>
<keyword evidence="1" id="KW-0732">Signal</keyword>
<dbReference type="Proteomes" id="UP001152766">
    <property type="component" value="Unassembled WGS sequence"/>
</dbReference>
<name>A0A9X4LM28_9BURK</name>
<dbReference type="RefSeq" id="WP_268148035.1">
    <property type="nucleotide sequence ID" value="NZ_JAPPUW010000003.1"/>
</dbReference>
<feature type="signal peptide" evidence="1">
    <location>
        <begin position="1"/>
        <end position="20"/>
    </location>
</feature>
<evidence type="ECO:0000256" key="1">
    <source>
        <dbReference type="SAM" id="SignalP"/>
    </source>
</evidence>